<dbReference type="AlphaFoldDB" id="A0A433SEV9"/>
<dbReference type="Proteomes" id="UP000286947">
    <property type="component" value="Unassembled WGS sequence"/>
</dbReference>
<dbReference type="OrthoDB" id="1118920at2"/>
<evidence type="ECO:0000313" key="3">
    <source>
        <dbReference type="Proteomes" id="UP000286947"/>
    </source>
</evidence>
<dbReference type="Pfam" id="PF18144">
    <property type="entry name" value="SMODS"/>
    <property type="match status" value="1"/>
</dbReference>
<dbReference type="GO" id="GO:0051607">
    <property type="term" value="P:defense response to virus"/>
    <property type="evidence" value="ECO:0007669"/>
    <property type="project" value="UniProtKB-KW"/>
</dbReference>
<evidence type="ECO:0000313" key="2">
    <source>
        <dbReference type="EMBL" id="RUS67265.1"/>
    </source>
</evidence>
<dbReference type="GO" id="GO:0016779">
    <property type="term" value="F:nucleotidyltransferase activity"/>
    <property type="evidence" value="ECO:0007669"/>
    <property type="project" value="InterPro"/>
</dbReference>
<keyword evidence="1" id="KW-0051">Antiviral defense</keyword>
<organism evidence="2 3">
    <name type="scientific">Saezia sanguinis</name>
    <dbReference type="NCBI Taxonomy" id="1965230"/>
    <lineage>
        <taxon>Bacteria</taxon>
        <taxon>Pseudomonadati</taxon>
        <taxon>Pseudomonadota</taxon>
        <taxon>Betaproteobacteria</taxon>
        <taxon>Burkholderiales</taxon>
        <taxon>Saeziaceae</taxon>
        <taxon>Saezia</taxon>
    </lineage>
</organism>
<keyword evidence="3" id="KW-1185">Reference proteome</keyword>
<dbReference type="CDD" id="cd05400">
    <property type="entry name" value="NT_2-5OAS_ClassI-CCAase"/>
    <property type="match status" value="1"/>
</dbReference>
<sequence>MHYEPIASSQRPSIPIHSSARLFYLMDAIAQAHEPTMSQLAELERSYNSTGEFLSTCPEFKDNLIQIHAHGSRQLGTIIRPWDDTRQGFDIDLIARLNANARLKYNGEQGPAILLEHLYRALFQYAQRCQLRLLRWERCMTLEYAGGMCADIAPVIDSPLLAAPYGDTHGLIPDRALLRFVSTNPRGYAQFFETAAQISPNFTAGVQFAEAMDSMAKAEVEPLPDADEVLSRILCRFVQLIKLHRNIAFGPAQRKADAAPTSVFLTTLAAMAYIQEAPRPHESPLELLLDIAQRMPGCFERTRLPDGSEEWKLPNPAAPQSNLAEGMNSPVQQQAFWQWHHKLINDLDAILSAIENHSGMDVLLKALGSAFGPRSVNAVQQSLVGQKQLIRNAGKTSFVPSFAAIPATVASRPHTFFGEGHGM</sequence>
<evidence type="ECO:0008006" key="4">
    <source>
        <dbReference type="Google" id="ProtNLM"/>
    </source>
</evidence>
<name>A0A433SEV9_9BURK</name>
<dbReference type="EMBL" id="PQSP01000002">
    <property type="protein sequence ID" value="RUS67265.1"/>
    <property type="molecule type" value="Genomic_DNA"/>
</dbReference>
<protein>
    <recommendedName>
        <fullName evidence="4">Nucleotidyltransferase</fullName>
    </recommendedName>
</protein>
<evidence type="ECO:0000256" key="1">
    <source>
        <dbReference type="ARBA" id="ARBA00023118"/>
    </source>
</evidence>
<reference evidence="2 3" key="1">
    <citation type="submission" date="2018-01" db="EMBL/GenBank/DDBJ databases">
        <title>Saezia sanguinis gen. nov., sp. nov., in the order Burkholderiales isolated from human blood.</title>
        <authorList>
            <person name="Medina-Pascual M.J."/>
            <person name="Valdezate S."/>
            <person name="Monzon S."/>
            <person name="Cuesta I."/>
            <person name="Carrasco G."/>
            <person name="Villalon P."/>
            <person name="Saez-Nieto J.A."/>
        </authorList>
    </citation>
    <scope>NUCLEOTIDE SEQUENCE [LARGE SCALE GENOMIC DNA]</scope>
    <source>
        <strain evidence="2 3">CNM695-12</strain>
    </source>
</reference>
<gene>
    <name evidence="2" type="ORF">CUZ56_01208</name>
</gene>
<proteinExistence type="predicted"/>
<dbReference type="InterPro" id="IPR006116">
    <property type="entry name" value="NT_2-5OAS_ClassI-CCAase"/>
</dbReference>
<accession>A0A433SEV9</accession>
<comment type="caution">
    <text evidence="2">The sequence shown here is derived from an EMBL/GenBank/DDBJ whole genome shotgun (WGS) entry which is preliminary data.</text>
</comment>